<gene>
    <name evidence="3" type="ORF">BEP19_05555</name>
</gene>
<organism evidence="3 4">
    <name type="scientific">Ammoniphilus oxalaticus</name>
    <dbReference type="NCBI Taxonomy" id="66863"/>
    <lineage>
        <taxon>Bacteria</taxon>
        <taxon>Bacillati</taxon>
        <taxon>Bacillota</taxon>
        <taxon>Bacilli</taxon>
        <taxon>Bacillales</taxon>
        <taxon>Paenibacillaceae</taxon>
        <taxon>Aneurinibacillus group</taxon>
        <taxon>Ammoniphilus</taxon>
    </lineage>
</organism>
<evidence type="ECO:0000256" key="1">
    <source>
        <dbReference type="SAM" id="MobiDB-lite"/>
    </source>
</evidence>
<dbReference type="InterPro" id="IPR014717">
    <property type="entry name" value="Transl_elong_EF1B/ribsomal_bS6"/>
</dbReference>
<evidence type="ECO:0000313" key="3">
    <source>
        <dbReference type="EMBL" id="RKD23893.1"/>
    </source>
</evidence>
<feature type="region of interest" description="Disordered" evidence="1">
    <location>
        <begin position="148"/>
        <end position="167"/>
    </location>
</feature>
<keyword evidence="2" id="KW-0472">Membrane</keyword>
<proteinExistence type="predicted"/>
<feature type="transmembrane region" description="Helical" evidence="2">
    <location>
        <begin position="21"/>
        <end position="44"/>
    </location>
</feature>
<reference evidence="3 4" key="1">
    <citation type="submission" date="2016-08" db="EMBL/GenBank/DDBJ databases">
        <title>Novel Firmicute Genomes.</title>
        <authorList>
            <person name="Poppleton D.I."/>
            <person name="Gribaldo S."/>
        </authorList>
    </citation>
    <scope>NUCLEOTIDE SEQUENCE [LARGE SCALE GENOMIC DNA]</scope>
    <source>
        <strain evidence="3 4">RAOx-1</strain>
    </source>
</reference>
<protein>
    <submittedName>
        <fullName evidence="3">Uncharacterized protein</fullName>
    </submittedName>
</protein>
<sequence>MIKRELSRLNPFKGSSFEKRSYLTLGLIFVAGLVFILGAFLLLYEFKIKQVAAMEAQAHELKQFISEHEQEKERLTMPVPPNEAEALSYARKVPTARELPRILADLEQIANVTGINIESAEVNEVKPTHEDLVTTFLKELGELAKDMKEDGEGAAEQEGDAAPPRQRERIFITEPERFLEGIIGQAEGGNDKTDDESDGVTKIAPELEEYIPFGMIRFEVEATGTYHSLMNFLGLLRTNDRLTHVEKWEYQYLDTRRDAVGSKPVIQLSFKVFYYKQPVEFIPELPPLELETGGKSSIIVVPKSWIETPQTTTDEDEYEGANPEGTAEAKEAAMREAIKVLSEQIPVDPITKD</sequence>
<keyword evidence="2" id="KW-0812">Transmembrane</keyword>
<name>A0A419SIQ9_9BACL</name>
<dbReference type="AlphaFoldDB" id="A0A419SIQ9"/>
<dbReference type="RefSeq" id="WP_120189122.1">
    <property type="nucleotide sequence ID" value="NZ_MCHY01000008.1"/>
</dbReference>
<dbReference type="OrthoDB" id="2582662at2"/>
<evidence type="ECO:0000256" key="2">
    <source>
        <dbReference type="SAM" id="Phobius"/>
    </source>
</evidence>
<dbReference type="Gene3D" id="3.30.70.60">
    <property type="match status" value="1"/>
</dbReference>
<accession>A0A419SIQ9</accession>
<comment type="caution">
    <text evidence="3">The sequence shown here is derived from an EMBL/GenBank/DDBJ whole genome shotgun (WGS) entry which is preliminary data.</text>
</comment>
<dbReference type="EMBL" id="MCHY01000008">
    <property type="protein sequence ID" value="RKD23893.1"/>
    <property type="molecule type" value="Genomic_DNA"/>
</dbReference>
<keyword evidence="4" id="KW-1185">Reference proteome</keyword>
<dbReference type="Proteomes" id="UP000284219">
    <property type="component" value="Unassembled WGS sequence"/>
</dbReference>
<keyword evidence="2" id="KW-1133">Transmembrane helix</keyword>
<evidence type="ECO:0000313" key="4">
    <source>
        <dbReference type="Proteomes" id="UP000284219"/>
    </source>
</evidence>